<evidence type="ECO:0000256" key="1">
    <source>
        <dbReference type="ARBA" id="ARBA00004568"/>
    </source>
</evidence>
<dbReference type="FunFam" id="2.60.40.60:FF:000019">
    <property type="entry name" value="Cadherin 2"/>
    <property type="match status" value="1"/>
</dbReference>
<evidence type="ECO:0000313" key="16">
    <source>
        <dbReference type="EMBL" id="KAG7488416.1"/>
    </source>
</evidence>
<protein>
    <recommendedName>
        <fullName evidence="15">Cadherin domain-containing protein</fullName>
    </recommendedName>
</protein>
<evidence type="ECO:0000256" key="11">
    <source>
        <dbReference type="ARBA" id="ARBA00023180"/>
    </source>
</evidence>
<comment type="caution">
    <text evidence="16">The sequence shown here is derived from an EMBL/GenBank/DDBJ whole genome shotgun (WGS) entry which is preliminary data.</text>
</comment>
<dbReference type="InterPro" id="IPR050971">
    <property type="entry name" value="Cadherin-domain_protein"/>
</dbReference>
<dbReference type="EMBL" id="JAFDVH010000002">
    <property type="protein sequence ID" value="KAG7488416.1"/>
    <property type="molecule type" value="Genomic_DNA"/>
</dbReference>
<keyword evidence="6 12" id="KW-0106">Calcium</keyword>
<evidence type="ECO:0000256" key="14">
    <source>
        <dbReference type="RuleBase" id="RU004358"/>
    </source>
</evidence>
<evidence type="ECO:0000256" key="3">
    <source>
        <dbReference type="ARBA" id="ARBA00022692"/>
    </source>
</evidence>
<dbReference type="InterPro" id="IPR020894">
    <property type="entry name" value="Cadherin_CS"/>
</dbReference>
<dbReference type="InterPro" id="IPR015919">
    <property type="entry name" value="Cadherin-like_sf"/>
</dbReference>
<dbReference type="GO" id="GO:0002009">
    <property type="term" value="P:morphogenesis of an epithelium"/>
    <property type="evidence" value="ECO:0007669"/>
    <property type="project" value="UniProtKB-ARBA"/>
</dbReference>
<dbReference type="FunFam" id="4.10.900.10:FF:000003">
    <property type="entry name" value="Desmoglein 1"/>
    <property type="match status" value="1"/>
</dbReference>
<keyword evidence="7 13" id="KW-0130">Cell adhesion</keyword>
<evidence type="ECO:0000256" key="4">
    <source>
        <dbReference type="ARBA" id="ARBA00022723"/>
    </source>
</evidence>
<evidence type="ECO:0000256" key="7">
    <source>
        <dbReference type="ARBA" id="ARBA00022889"/>
    </source>
</evidence>
<gene>
    <name evidence="16" type="ORF">MATL_G00034280</name>
</gene>
<evidence type="ECO:0000256" key="13">
    <source>
        <dbReference type="RuleBase" id="RU003318"/>
    </source>
</evidence>
<keyword evidence="9" id="KW-1133">Transmembrane helix</keyword>
<dbReference type="Gene3D" id="4.10.900.10">
    <property type="entry name" value="TCF3-CBD (Catenin binding domain)"/>
    <property type="match status" value="1"/>
</dbReference>
<dbReference type="FunFam" id="2.60.40.60:FF:000031">
    <property type="entry name" value="Cadherin 3"/>
    <property type="match status" value="1"/>
</dbReference>
<dbReference type="GO" id="GO:0005886">
    <property type="term" value="C:plasma membrane"/>
    <property type="evidence" value="ECO:0007669"/>
    <property type="project" value="UniProtKB-SubCell"/>
</dbReference>
<keyword evidence="4" id="KW-0479">Metal-binding</keyword>
<dbReference type="GO" id="GO:0045216">
    <property type="term" value="P:cell-cell junction organization"/>
    <property type="evidence" value="ECO:0007669"/>
    <property type="project" value="UniProtKB-ARBA"/>
</dbReference>
<dbReference type="InterPro" id="IPR027397">
    <property type="entry name" value="Catenin-bd_sf"/>
</dbReference>
<accession>A0A9D3QHK2</accession>
<comment type="function">
    <text evidence="14">A component of desmosome cell-cell junctions which are required for positive regulation of cellular adhesion. Involved in the interaction of plaque proteins and intermediate filaments mediating cell-cell adhesion.</text>
</comment>
<dbReference type="PRINTS" id="PR00205">
    <property type="entry name" value="CADHERIN"/>
</dbReference>
<dbReference type="PROSITE" id="PS50268">
    <property type="entry name" value="CADHERIN_2"/>
    <property type="match status" value="3"/>
</dbReference>
<dbReference type="CDD" id="cd11304">
    <property type="entry name" value="Cadherin_repeat"/>
    <property type="match status" value="2"/>
</dbReference>
<name>A0A9D3QHK2_MEGAT</name>
<dbReference type="Gene3D" id="2.60.40.60">
    <property type="entry name" value="Cadherins"/>
    <property type="match status" value="4"/>
</dbReference>
<organism evidence="16 17">
    <name type="scientific">Megalops atlanticus</name>
    <name type="common">Tarpon</name>
    <name type="synonym">Clupea gigantea</name>
    <dbReference type="NCBI Taxonomy" id="7932"/>
    <lineage>
        <taxon>Eukaryota</taxon>
        <taxon>Metazoa</taxon>
        <taxon>Chordata</taxon>
        <taxon>Craniata</taxon>
        <taxon>Vertebrata</taxon>
        <taxon>Euteleostomi</taxon>
        <taxon>Actinopterygii</taxon>
        <taxon>Neopterygii</taxon>
        <taxon>Teleostei</taxon>
        <taxon>Elopiformes</taxon>
        <taxon>Megalopidae</taxon>
        <taxon>Megalops</taxon>
    </lineage>
</organism>
<dbReference type="InterPro" id="IPR009122">
    <property type="entry name" value="Desmosomal_cadherin"/>
</dbReference>
<feature type="domain" description="Cadherin" evidence="15">
    <location>
        <begin position="1"/>
        <end position="62"/>
    </location>
</feature>
<feature type="domain" description="Cadherin" evidence="15">
    <location>
        <begin position="141"/>
        <end position="252"/>
    </location>
</feature>
<dbReference type="PRINTS" id="PR01819">
    <property type="entry name" value="DESMOGLEIN"/>
</dbReference>
<evidence type="ECO:0000256" key="8">
    <source>
        <dbReference type="ARBA" id="ARBA00022949"/>
    </source>
</evidence>
<sequence length="553" mass="60922">MFYIDEKTGRLFVNEPTLDRETHSFYTLTIKGTDLDGAVNGNSATGTVEITVLDINDNAPRLEKEQYEGSVDENTANVVVMRIKALDDDLENTDNWLADFNIVSGNEDGLFSIKTDPKTNEGILMLNKITVNNLPDGPTFSPEVKPVPLSEDPEKVTVPSVIVTYPAIDGDTGKVAENVRYAKGFDPDNWISIDEKTAEIKLTKMPDRESKHLVNGTYYAKILCMTQDMPSRTATGTIALQIEDSNDHCPQLTSTHQSICTDAKEVHVTAVDEDVHPNGAPFEFLIVQEGTKGDWDLEHLNDTTAILRARETLWPGSFEVMLEIKDKQGVACPDKQVLQLEACTCVENGACVLRLQQEPSAEFGGLGIGLLALGFVMLLLPLKESTLGGAFYETLDSRLEEADFGLQREAYGSLQREAYGSLRRDEYKSAFYSEFVEDDGGPYGGIALPEAYLEEYYSQKARCTAEHTKDSLLVFDYEGEGSPAGSVGCCSLLGTDNDLGFLNDLGPKFKTLASICKRSETEPEASIPLPKPKVEYKVASNQAEIKKTWVQAR</sequence>
<dbReference type="GO" id="GO:0007156">
    <property type="term" value="P:homophilic cell adhesion via plasma membrane adhesion molecules"/>
    <property type="evidence" value="ECO:0007669"/>
    <property type="project" value="InterPro"/>
</dbReference>
<comment type="subcellular location">
    <subcellularLocation>
        <location evidence="1">Cell junction</location>
        <location evidence="1">Desmosome</location>
    </subcellularLocation>
    <subcellularLocation>
        <location evidence="13">Cell membrane</location>
        <topology evidence="13">Single-pass type I membrane protein</topology>
    </subcellularLocation>
</comment>
<evidence type="ECO:0000256" key="9">
    <source>
        <dbReference type="ARBA" id="ARBA00022989"/>
    </source>
</evidence>
<evidence type="ECO:0000256" key="10">
    <source>
        <dbReference type="ARBA" id="ARBA00023136"/>
    </source>
</evidence>
<dbReference type="Pfam" id="PF00028">
    <property type="entry name" value="Cadherin"/>
    <property type="match status" value="1"/>
</dbReference>
<dbReference type="InterPro" id="IPR000233">
    <property type="entry name" value="Cadherin_Y-type_LIR"/>
</dbReference>
<dbReference type="GO" id="GO:0030057">
    <property type="term" value="C:desmosome"/>
    <property type="evidence" value="ECO:0007669"/>
    <property type="project" value="UniProtKB-SubCell"/>
</dbReference>
<dbReference type="GO" id="GO:0005509">
    <property type="term" value="F:calcium ion binding"/>
    <property type="evidence" value="ECO:0007669"/>
    <property type="project" value="UniProtKB-UniRule"/>
</dbReference>
<dbReference type="PROSITE" id="PS00232">
    <property type="entry name" value="CADHERIN_1"/>
    <property type="match status" value="2"/>
</dbReference>
<dbReference type="Pfam" id="PF01049">
    <property type="entry name" value="CADH_Y-type_LIR"/>
    <property type="match status" value="1"/>
</dbReference>
<dbReference type="PRINTS" id="PR01818">
    <property type="entry name" value="DESMOCADHERN"/>
</dbReference>
<evidence type="ECO:0000256" key="5">
    <source>
        <dbReference type="ARBA" id="ARBA00022737"/>
    </source>
</evidence>
<dbReference type="FunFam" id="2.60.40.60:FF:000074">
    <property type="entry name" value="Desmoglein 4"/>
    <property type="match status" value="1"/>
</dbReference>
<dbReference type="SMART" id="SM00112">
    <property type="entry name" value="CA"/>
    <property type="match status" value="2"/>
</dbReference>
<reference evidence="16" key="1">
    <citation type="submission" date="2021-01" db="EMBL/GenBank/DDBJ databases">
        <authorList>
            <person name="Zahm M."/>
            <person name="Roques C."/>
            <person name="Cabau C."/>
            <person name="Klopp C."/>
            <person name="Donnadieu C."/>
            <person name="Jouanno E."/>
            <person name="Lampietro C."/>
            <person name="Louis A."/>
            <person name="Herpin A."/>
            <person name="Echchiki A."/>
            <person name="Berthelot C."/>
            <person name="Parey E."/>
            <person name="Roest-Crollius H."/>
            <person name="Braasch I."/>
            <person name="Postlethwait J."/>
            <person name="Bobe J."/>
            <person name="Montfort J."/>
            <person name="Bouchez O."/>
            <person name="Begum T."/>
            <person name="Mejri S."/>
            <person name="Adams A."/>
            <person name="Chen W.-J."/>
            <person name="Guiguen Y."/>
        </authorList>
    </citation>
    <scope>NUCLEOTIDE SEQUENCE</scope>
    <source>
        <strain evidence="16">YG-15Mar2019-1</strain>
        <tissue evidence="16">Brain</tissue>
    </source>
</reference>
<evidence type="ECO:0000256" key="12">
    <source>
        <dbReference type="PROSITE-ProRule" id="PRU00043"/>
    </source>
</evidence>
<keyword evidence="5" id="KW-0677">Repeat</keyword>
<dbReference type="PANTHER" id="PTHR24025:SF1">
    <property type="entry name" value="DESMOGLEIN-2"/>
    <property type="match status" value="1"/>
</dbReference>
<dbReference type="SUPFAM" id="SSF49313">
    <property type="entry name" value="Cadherin-like"/>
    <property type="match status" value="4"/>
</dbReference>
<evidence type="ECO:0000259" key="15">
    <source>
        <dbReference type="PROSITE" id="PS50268"/>
    </source>
</evidence>
<keyword evidence="11" id="KW-0325">Glycoprotein</keyword>
<keyword evidence="3 13" id="KW-0812">Transmembrane</keyword>
<proteinExistence type="predicted"/>
<dbReference type="AlphaFoldDB" id="A0A9D3QHK2"/>
<keyword evidence="2" id="KW-1003">Cell membrane</keyword>
<dbReference type="OrthoDB" id="8961010at2759"/>
<dbReference type="PANTHER" id="PTHR24025">
    <property type="entry name" value="DESMOGLEIN FAMILY MEMBER"/>
    <property type="match status" value="1"/>
</dbReference>
<keyword evidence="17" id="KW-1185">Reference proteome</keyword>
<evidence type="ECO:0000313" key="17">
    <source>
        <dbReference type="Proteomes" id="UP001046870"/>
    </source>
</evidence>
<keyword evidence="8" id="KW-0965">Cell junction</keyword>
<evidence type="ECO:0000256" key="2">
    <source>
        <dbReference type="ARBA" id="ARBA00022475"/>
    </source>
</evidence>
<feature type="domain" description="Cadherin" evidence="15">
    <location>
        <begin position="63"/>
        <end position="128"/>
    </location>
</feature>
<evidence type="ECO:0000256" key="6">
    <source>
        <dbReference type="ARBA" id="ARBA00022837"/>
    </source>
</evidence>
<keyword evidence="10" id="KW-0472">Membrane</keyword>
<dbReference type="InterPro" id="IPR002126">
    <property type="entry name" value="Cadherin-like_dom"/>
</dbReference>
<dbReference type="Proteomes" id="UP001046870">
    <property type="component" value="Chromosome 2"/>
</dbReference>